<dbReference type="Pfam" id="PF07233">
    <property type="entry name" value="DUF1425"/>
    <property type="match status" value="1"/>
</dbReference>
<evidence type="ECO:0008006" key="4">
    <source>
        <dbReference type="Google" id="ProtNLM"/>
    </source>
</evidence>
<dbReference type="Gene3D" id="2.60.40.3230">
    <property type="match status" value="1"/>
</dbReference>
<feature type="chain" id="PRO_5047516478" description="DUF1425 domain-containing protein" evidence="1">
    <location>
        <begin position="28"/>
        <end position="135"/>
    </location>
</feature>
<name>A0ABP8LKF4_9BURK</name>
<gene>
    <name evidence="2" type="ORF">GCM10023090_31770</name>
</gene>
<keyword evidence="1" id="KW-0732">Signal</keyword>
<proteinExistence type="predicted"/>
<feature type="signal peptide" evidence="1">
    <location>
        <begin position="1"/>
        <end position="27"/>
    </location>
</feature>
<sequence length="135" mass="14485">MTQKTFHTSLAAAALVALLAAAGPAAAQTHDPATPPTVASKIALRGEANGIAVREMRIVRRNDILSVQADMANMGRTDRTVFYRFRWLDSVGNQVGDGEVWKQMTVLGLGQQTVKSVAPTGAAVDLRLEMNVEPR</sequence>
<reference evidence="3" key="1">
    <citation type="journal article" date="2019" name="Int. J. Syst. Evol. Microbiol.">
        <title>The Global Catalogue of Microorganisms (GCM) 10K type strain sequencing project: providing services to taxonomists for standard genome sequencing and annotation.</title>
        <authorList>
            <consortium name="The Broad Institute Genomics Platform"/>
            <consortium name="The Broad Institute Genome Sequencing Center for Infectious Disease"/>
            <person name="Wu L."/>
            <person name="Ma J."/>
        </authorList>
    </citation>
    <scope>NUCLEOTIDE SEQUENCE [LARGE SCALE GENOMIC DNA]</scope>
    <source>
        <strain evidence="3">JCM 31890</strain>
    </source>
</reference>
<comment type="caution">
    <text evidence="2">The sequence shown here is derived from an EMBL/GenBank/DDBJ whole genome shotgun (WGS) entry which is preliminary data.</text>
</comment>
<dbReference type="RefSeq" id="WP_345067585.1">
    <property type="nucleotide sequence ID" value="NZ_BAABEX010000031.1"/>
</dbReference>
<dbReference type="InterPro" id="IPR038483">
    <property type="entry name" value="YcfL-like_sf"/>
</dbReference>
<evidence type="ECO:0000313" key="3">
    <source>
        <dbReference type="Proteomes" id="UP001501788"/>
    </source>
</evidence>
<accession>A0ABP8LKF4</accession>
<evidence type="ECO:0000313" key="2">
    <source>
        <dbReference type="EMBL" id="GAA4430426.1"/>
    </source>
</evidence>
<organism evidence="2 3">
    <name type="scientific">Acidovorax lacteus</name>
    <dbReference type="NCBI Taxonomy" id="1924988"/>
    <lineage>
        <taxon>Bacteria</taxon>
        <taxon>Pseudomonadati</taxon>
        <taxon>Pseudomonadota</taxon>
        <taxon>Betaproteobacteria</taxon>
        <taxon>Burkholderiales</taxon>
        <taxon>Comamonadaceae</taxon>
        <taxon>Acidovorax</taxon>
    </lineage>
</organism>
<evidence type="ECO:0000256" key="1">
    <source>
        <dbReference type="SAM" id="SignalP"/>
    </source>
</evidence>
<dbReference type="InterPro" id="IPR010824">
    <property type="entry name" value="DUF1425"/>
</dbReference>
<dbReference type="EMBL" id="BAABEX010000031">
    <property type="protein sequence ID" value="GAA4430426.1"/>
    <property type="molecule type" value="Genomic_DNA"/>
</dbReference>
<protein>
    <recommendedName>
        <fullName evidence="4">DUF1425 domain-containing protein</fullName>
    </recommendedName>
</protein>
<dbReference type="Proteomes" id="UP001501788">
    <property type="component" value="Unassembled WGS sequence"/>
</dbReference>
<keyword evidence="3" id="KW-1185">Reference proteome</keyword>
<dbReference type="CDD" id="cd09030">
    <property type="entry name" value="DUF1425"/>
    <property type="match status" value="1"/>
</dbReference>